<dbReference type="AlphaFoldDB" id="A0A346B2A8"/>
<reference evidence="2 3" key="1">
    <citation type="submission" date="2018-05" db="EMBL/GenBank/DDBJ databases">
        <title>Complete genome sequence of Megasphaera sp. AJH120T, isolated from the ceca of a chicken.</title>
        <authorList>
            <person name="Maki J."/>
            <person name="Looft T."/>
        </authorList>
    </citation>
    <scope>NUCLEOTIDE SEQUENCE [LARGE SCALE GENOMIC DNA]</scope>
    <source>
        <strain evidence="2 3">AJH120</strain>
    </source>
</reference>
<dbReference type="Proteomes" id="UP000254337">
    <property type="component" value="Chromosome"/>
</dbReference>
<evidence type="ECO:0000259" key="1">
    <source>
        <dbReference type="Pfam" id="PF13460"/>
    </source>
</evidence>
<keyword evidence="3" id="KW-1185">Reference proteome</keyword>
<dbReference type="PANTHER" id="PTHR14097">
    <property type="entry name" value="OXIDOREDUCTASE HTATIP2"/>
    <property type="match status" value="1"/>
</dbReference>
<evidence type="ECO:0000313" key="3">
    <source>
        <dbReference type="Proteomes" id="UP000254337"/>
    </source>
</evidence>
<evidence type="ECO:0000313" key="2">
    <source>
        <dbReference type="EMBL" id="AXL22251.1"/>
    </source>
</evidence>
<dbReference type="Gene3D" id="3.40.50.720">
    <property type="entry name" value="NAD(P)-binding Rossmann-like Domain"/>
    <property type="match status" value="1"/>
</dbReference>
<proteinExistence type="predicted"/>
<dbReference type="KEGG" id="meg:DKB62_12150"/>
<accession>A0A346B2A8</accession>
<dbReference type="PANTHER" id="PTHR14097:SF7">
    <property type="entry name" value="OXIDOREDUCTASE HTATIP2"/>
    <property type="match status" value="1"/>
</dbReference>
<dbReference type="RefSeq" id="WP_107196609.1">
    <property type="nucleotide sequence ID" value="NZ_CP029462.1"/>
</dbReference>
<dbReference type="InterPro" id="IPR036291">
    <property type="entry name" value="NAD(P)-bd_dom_sf"/>
</dbReference>
<gene>
    <name evidence="2" type="ORF">DKB62_12150</name>
</gene>
<sequence>MEHHLKKALVIGATGAVGRDLVDILLKDEQYSSVATFARRDLGIRHEKLTPYIVDFAYPEQWREFMQGDVLFSALGTSRKQAGSKEGQYRVDYEYQLTAARTAKEQGVRHLVLVSSVGADCHSKFFYLRLKGEIERAAEALGFDGLTIIQPPSLIRKTAKGLGETVSVKALQIANAFGLLRGLAPIETRVVAECMAHAGAESFRGVRRITGQNIRVSMD</sequence>
<dbReference type="OrthoDB" id="9798632at2"/>
<name>A0A346B2A8_9FIRM</name>
<protein>
    <submittedName>
        <fullName evidence="2">Semialdehyde dehydrogenase</fullName>
    </submittedName>
</protein>
<dbReference type="Pfam" id="PF13460">
    <property type="entry name" value="NAD_binding_10"/>
    <property type="match status" value="1"/>
</dbReference>
<dbReference type="SUPFAM" id="SSF51735">
    <property type="entry name" value="NAD(P)-binding Rossmann-fold domains"/>
    <property type="match status" value="1"/>
</dbReference>
<dbReference type="InterPro" id="IPR016040">
    <property type="entry name" value="NAD(P)-bd_dom"/>
</dbReference>
<feature type="domain" description="NAD(P)-binding" evidence="1">
    <location>
        <begin position="12"/>
        <end position="160"/>
    </location>
</feature>
<dbReference type="EMBL" id="CP029462">
    <property type="protein sequence ID" value="AXL22251.1"/>
    <property type="molecule type" value="Genomic_DNA"/>
</dbReference>
<organism evidence="2 3">
    <name type="scientific">Megasphaera stantonii</name>
    <dbReference type="NCBI Taxonomy" id="2144175"/>
    <lineage>
        <taxon>Bacteria</taxon>
        <taxon>Bacillati</taxon>
        <taxon>Bacillota</taxon>
        <taxon>Negativicutes</taxon>
        <taxon>Veillonellales</taxon>
        <taxon>Veillonellaceae</taxon>
        <taxon>Megasphaera</taxon>
    </lineage>
</organism>